<dbReference type="AlphaFoldDB" id="A0A176TAX2"/>
<dbReference type="OrthoDB" id="606851at2"/>
<evidence type="ECO:0000256" key="5">
    <source>
        <dbReference type="SAM" id="SignalP"/>
    </source>
</evidence>
<dbReference type="RefSeq" id="WP_068449663.1">
    <property type="nucleotide sequence ID" value="NZ_CP150660.1"/>
</dbReference>
<feature type="chain" id="PRO_5008049757" description="TonB-dependent receptor" evidence="5">
    <location>
        <begin position="20"/>
        <end position="820"/>
    </location>
</feature>
<dbReference type="InterPro" id="IPR036942">
    <property type="entry name" value="Beta-barrel_TonB_sf"/>
</dbReference>
<protein>
    <recommendedName>
        <fullName evidence="10">TonB-dependent receptor</fullName>
    </recommendedName>
</protein>
<reference evidence="8 9" key="1">
    <citation type="submission" date="2016-02" db="EMBL/GenBank/DDBJ databases">
        <title>Draft genome sequence of Polaribacter atrinae KACC17473.</title>
        <authorList>
            <person name="Shin S.-K."/>
            <person name="Yi H."/>
        </authorList>
    </citation>
    <scope>NUCLEOTIDE SEQUENCE [LARGE SCALE GENOMIC DNA]</scope>
    <source>
        <strain evidence="8 9">KACC 17473</strain>
    </source>
</reference>
<evidence type="ECO:0000259" key="6">
    <source>
        <dbReference type="Pfam" id="PF07715"/>
    </source>
</evidence>
<feature type="domain" description="Outer membrane protein beta-barrel" evidence="7">
    <location>
        <begin position="379"/>
        <end position="794"/>
    </location>
</feature>
<evidence type="ECO:0000313" key="9">
    <source>
        <dbReference type="Proteomes" id="UP000076923"/>
    </source>
</evidence>
<evidence type="ECO:0000256" key="4">
    <source>
        <dbReference type="SAM" id="MobiDB-lite"/>
    </source>
</evidence>
<keyword evidence="5" id="KW-0732">Signal</keyword>
<evidence type="ECO:0000256" key="3">
    <source>
        <dbReference type="ARBA" id="ARBA00023237"/>
    </source>
</evidence>
<evidence type="ECO:0000256" key="1">
    <source>
        <dbReference type="ARBA" id="ARBA00004442"/>
    </source>
</evidence>
<dbReference type="PANTHER" id="PTHR40980:SF4">
    <property type="entry name" value="TONB-DEPENDENT RECEPTOR-LIKE BETA-BARREL DOMAIN-CONTAINING PROTEIN"/>
    <property type="match status" value="1"/>
</dbReference>
<organism evidence="8 9">
    <name type="scientific">Polaribacter atrinae</name>
    <dbReference type="NCBI Taxonomy" id="1333662"/>
    <lineage>
        <taxon>Bacteria</taxon>
        <taxon>Pseudomonadati</taxon>
        <taxon>Bacteroidota</taxon>
        <taxon>Flavobacteriia</taxon>
        <taxon>Flavobacteriales</taxon>
        <taxon>Flavobacteriaceae</taxon>
    </lineage>
</organism>
<dbReference type="InterPro" id="IPR012910">
    <property type="entry name" value="Plug_dom"/>
</dbReference>
<dbReference type="Pfam" id="PF14905">
    <property type="entry name" value="OMP_b-brl_3"/>
    <property type="match status" value="1"/>
</dbReference>
<evidence type="ECO:0008006" key="10">
    <source>
        <dbReference type="Google" id="ProtNLM"/>
    </source>
</evidence>
<dbReference type="InterPro" id="IPR041700">
    <property type="entry name" value="OMP_b-brl_3"/>
</dbReference>
<gene>
    <name evidence="8" type="ORF">LPB303_08825</name>
</gene>
<dbReference type="STRING" id="1333662.LPB303_08825"/>
<comment type="subcellular location">
    <subcellularLocation>
        <location evidence="1">Cell outer membrane</location>
    </subcellularLocation>
</comment>
<evidence type="ECO:0000259" key="7">
    <source>
        <dbReference type="Pfam" id="PF14905"/>
    </source>
</evidence>
<dbReference type="SUPFAM" id="SSF56935">
    <property type="entry name" value="Porins"/>
    <property type="match status" value="1"/>
</dbReference>
<dbReference type="SUPFAM" id="SSF49464">
    <property type="entry name" value="Carboxypeptidase regulatory domain-like"/>
    <property type="match status" value="1"/>
</dbReference>
<dbReference type="InterPro" id="IPR008969">
    <property type="entry name" value="CarboxyPept-like_regulatory"/>
</dbReference>
<evidence type="ECO:0000313" key="8">
    <source>
        <dbReference type="EMBL" id="OAD45032.1"/>
    </source>
</evidence>
<keyword evidence="2" id="KW-0472">Membrane</keyword>
<dbReference type="EMBL" id="LVWE01000032">
    <property type="protein sequence ID" value="OAD45032.1"/>
    <property type="molecule type" value="Genomic_DNA"/>
</dbReference>
<evidence type="ECO:0000256" key="2">
    <source>
        <dbReference type="ARBA" id="ARBA00023136"/>
    </source>
</evidence>
<dbReference type="InterPro" id="IPR037066">
    <property type="entry name" value="Plug_dom_sf"/>
</dbReference>
<dbReference type="Gene3D" id="2.170.130.10">
    <property type="entry name" value="TonB-dependent receptor, plug domain"/>
    <property type="match status" value="1"/>
</dbReference>
<dbReference type="Gene3D" id="2.60.40.1120">
    <property type="entry name" value="Carboxypeptidase-like, regulatory domain"/>
    <property type="match status" value="1"/>
</dbReference>
<proteinExistence type="predicted"/>
<dbReference type="GO" id="GO:0009279">
    <property type="term" value="C:cell outer membrane"/>
    <property type="evidence" value="ECO:0007669"/>
    <property type="project" value="UniProtKB-SubCell"/>
</dbReference>
<keyword evidence="9" id="KW-1185">Reference proteome</keyword>
<feature type="signal peptide" evidence="5">
    <location>
        <begin position="1"/>
        <end position="19"/>
    </location>
</feature>
<comment type="caution">
    <text evidence="8">The sequence shown here is derived from an EMBL/GenBank/DDBJ whole genome shotgun (WGS) entry which is preliminary data.</text>
</comment>
<feature type="region of interest" description="Disordered" evidence="4">
    <location>
        <begin position="799"/>
        <end position="820"/>
    </location>
</feature>
<keyword evidence="3" id="KW-0998">Cell outer membrane</keyword>
<dbReference type="Proteomes" id="UP000076923">
    <property type="component" value="Unassembled WGS sequence"/>
</dbReference>
<sequence length="820" mass="91595">MKKITLLLFCLLTSTYLLAQKPSNESISITGKVVDANTNQPLEYATVVLKNTKTQTVSGGITDQTGSFNIKNPIGTYEISVEFISFKTIKYPVQEISSNKNLGTIKLYEDSSSLDEVVVIAEKSTVDIRLDKKIYNVGKDMTVKGGTASDVLDNVPSVDVDPEGVVSLRGSENVRILIDGKPSALVGLSGADALKQLPSDAIERVEVITSPSARYDSEGTAGILNIILRKGKSSGLNGSVNVTVGDPKNYQGGVNLNLRTEKINVFSNLGYSDNSGPGVYNSDVTYLSNGTIDSIRVENRDNERGRKGFNANFGLEYYLNKKSSITGTIFVRDSDGNDISKNNISSFDALDNNLYNSTRIQDEREEDQTLQFSLNYVNNFNENGHKLTVDLQHSASKENESAIITDINPETNATNELSIDNLLQADYVLPIGKNSQFEAGYRGSFQDLASDYVVVAPNLDPAYNPSNNLEFNQNVNAFYTQFGSKINKFSFLLGVRAELTNIDIKLKNTNENYNKNYTDFFPTVNFGYELTDDQSFTLGYSKRLRRPHSRYLNPFESRESEVIFSKGNVDLDPTYTNSFDLGYLNTWGKITLNSSIYYQHSTNNIARVNSQDIRIVNGKETNVLVRQPINLSSEDRAGFEFTANYNASNKVRFSGSFNFYQFETEGEYTYNVTEPSTGILTPITQNFNTKNNSWFTRFDAKITLPWGVQSQTRVFYYGPKNDAQSEREGILSTNIALSKDILKDKGTLVLNVSDLFNSRKYEVTSYAPSRENPTNITDQIFQRRMRQVSLTFTYRFNQNKNQKERKTGGNGNDDGGGEEF</sequence>
<feature type="domain" description="TonB-dependent receptor plug" evidence="6">
    <location>
        <begin position="146"/>
        <end position="223"/>
    </location>
</feature>
<dbReference type="Gene3D" id="2.40.170.20">
    <property type="entry name" value="TonB-dependent receptor, beta-barrel domain"/>
    <property type="match status" value="1"/>
</dbReference>
<dbReference type="Pfam" id="PF13715">
    <property type="entry name" value="CarbopepD_reg_2"/>
    <property type="match status" value="1"/>
</dbReference>
<name>A0A176TAX2_9FLAO</name>
<accession>A0A176TAX2</accession>
<dbReference type="Pfam" id="PF07715">
    <property type="entry name" value="Plug"/>
    <property type="match status" value="1"/>
</dbReference>
<dbReference type="PANTHER" id="PTHR40980">
    <property type="entry name" value="PLUG DOMAIN-CONTAINING PROTEIN"/>
    <property type="match status" value="1"/>
</dbReference>